<dbReference type="Gene3D" id="3.40.50.150">
    <property type="entry name" value="Vaccinia Virus protein VP39"/>
    <property type="match status" value="1"/>
</dbReference>
<evidence type="ECO:0000256" key="2">
    <source>
        <dbReference type="ARBA" id="ARBA00022679"/>
    </source>
</evidence>
<dbReference type="PANTHER" id="PTHR43861">
    <property type="entry name" value="TRANS-ACONITATE 2-METHYLTRANSFERASE-RELATED"/>
    <property type="match status" value="1"/>
</dbReference>
<protein>
    <submittedName>
        <fullName evidence="4">Unannotated protein</fullName>
    </submittedName>
</protein>
<dbReference type="InterPro" id="IPR041698">
    <property type="entry name" value="Methyltransf_25"/>
</dbReference>
<dbReference type="AlphaFoldDB" id="A0A6J7Q5V7"/>
<dbReference type="PANTHER" id="PTHR43861:SF1">
    <property type="entry name" value="TRANS-ACONITATE 2-METHYLTRANSFERASE"/>
    <property type="match status" value="1"/>
</dbReference>
<dbReference type="EMBL" id="CAFBOZ010000160">
    <property type="protein sequence ID" value="CAB5009624.1"/>
    <property type="molecule type" value="Genomic_DNA"/>
</dbReference>
<sequence length="205" mass="22475">MRDAALCSIYDDFARTYAEGRGLFDVGEVLAALVGRLPAVGELLDLGCGAGEPVATTFLARRWRVTGVDASEGMLALAEVYAPTMTRVLGDMRDVDLPAESFDAITAVYSLFHLPGADQPLMFRRMRSWLRPGGVALFTYASRAYTGSDRFEGTLPFMGHELPYSHGTPDELVTQLRDAGLDLVEMSERAIGGELMLWVTVRRPH</sequence>
<feature type="domain" description="Methyltransferase" evidence="3">
    <location>
        <begin position="44"/>
        <end position="134"/>
    </location>
</feature>
<name>A0A6J7Q5V7_9ZZZZ</name>
<gene>
    <name evidence="4" type="ORF">UFOPK3992_01156</name>
</gene>
<dbReference type="CDD" id="cd02440">
    <property type="entry name" value="AdoMet_MTases"/>
    <property type="match status" value="1"/>
</dbReference>
<proteinExistence type="predicted"/>
<accession>A0A6J7Q5V7</accession>
<dbReference type="SUPFAM" id="SSF53335">
    <property type="entry name" value="S-adenosyl-L-methionine-dependent methyltransferases"/>
    <property type="match status" value="1"/>
</dbReference>
<keyword evidence="2" id="KW-0808">Transferase</keyword>
<evidence type="ECO:0000259" key="3">
    <source>
        <dbReference type="Pfam" id="PF13649"/>
    </source>
</evidence>
<evidence type="ECO:0000313" key="4">
    <source>
        <dbReference type="EMBL" id="CAB5009624.1"/>
    </source>
</evidence>
<dbReference type="Pfam" id="PF13649">
    <property type="entry name" value="Methyltransf_25"/>
    <property type="match status" value="1"/>
</dbReference>
<reference evidence="4" key="1">
    <citation type="submission" date="2020-05" db="EMBL/GenBank/DDBJ databases">
        <authorList>
            <person name="Chiriac C."/>
            <person name="Salcher M."/>
            <person name="Ghai R."/>
            <person name="Kavagutti S V."/>
        </authorList>
    </citation>
    <scope>NUCLEOTIDE SEQUENCE</scope>
</reference>
<dbReference type="InterPro" id="IPR029063">
    <property type="entry name" value="SAM-dependent_MTases_sf"/>
</dbReference>
<dbReference type="GO" id="GO:0032259">
    <property type="term" value="P:methylation"/>
    <property type="evidence" value="ECO:0007669"/>
    <property type="project" value="UniProtKB-KW"/>
</dbReference>
<organism evidence="4">
    <name type="scientific">freshwater metagenome</name>
    <dbReference type="NCBI Taxonomy" id="449393"/>
    <lineage>
        <taxon>unclassified sequences</taxon>
        <taxon>metagenomes</taxon>
        <taxon>ecological metagenomes</taxon>
    </lineage>
</organism>
<keyword evidence="1" id="KW-0489">Methyltransferase</keyword>
<dbReference type="GO" id="GO:0008168">
    <property type="term" value="F:methyltransferase activity"/>
    <property type="evidence" value="ECO:0007669"/>
    <property type="project" value="UniProtKB-KW"/>
</dbReference>
<evidence type="ECO:0000256" key="1">
    <source>
        <dbReference type="ARBA" id="ARBA00022603"/>
    </source>
</evidence>